<organism evidence="1 3">
    <name type="scientific">Mycoplasma testudineum</name>
    <dbReference type="NCBI Taxonomy" id="244584"/>
    <lineage>
        <taxon>Bacteria</taxon>
        <taxon>Bacillati</taxon>
        <taxon>Mycoplasmatota</taxon>
        <taxon>Mollicutes</taxon>
        <taxon>Mycoplasmataceae</taxon>
        <taxon>Mycoplasma</taxon>
    </lineage>
</organism>
<gene>
    <name evidence="2" type="ORF">EI74_0572</name>
    <name evidence="1" type="ORF">EI74_0658</name>
</gene>
<protein>
    <recommendedName>
        <fullName evidence="4">Transposase</fullName>
    </recommendedName>
</protein>
<keyword evidence="3" id="KW-1185">Reference proteome</keyword>
<evidence type="ECO:0008006" key="4">
    <source>
        <dbReference type="Google" id="ProtNLM"/>
    </source>
</evidence>
<name>A0A4V3C2R1_9MOLU</name>
<evidence type="ECO:0000313" key="1">
    <source>
        <dbReference type="EMBL" id="TDO19389.1"/>
    </source>
</evidence>
<sequence length="63" mass="7422">LKIGSYFTVPKIKNWQTSQYDLWSTNIIESANSELRFLKGKAYFTDPKQVLKRASYKLLSKNY</sequence>
<dbReference type="EMBL" id="SNWN01000013">
    <property type="protein sequence ID" value="TDO19769.1"/>
    <property type="molecule type" value="Genomic_DNA"/>
</dbReference>
<dbReference type="AlphaFoldDB" id="A0A4V3C2R1"/>
<dbReference type="EMBL" id="SNWN01000014">
    <property type="protein sequence ID" value="TDO19389.1"/>
    <property type="molecule type" value="Genomic_DNA"/>
</dbReference>
<evidence type="ECO:0000313" key="2">
    <source>
        <dbReference type="EMBL" id="TDO19769.1"/>
    </source>
</evidence>
<dbReference type="Proteomes" id="UP000295518">
    <property type="component" value="Unassembled WGS sequence"/>
</dbReference>
<reference evidence="1 3" key="1">
    <citation type="submission" date="2019-03" db="EMBL/GenBank/DDBJ databases">
        <title>Genomic Encyclopedia of Archaeal and Bacterial Type Strains, Phase II (KMG-II): from individual species to whole genera.</title>
        <authorList>
            <person name="Goeker M."/>
        </authorList>
    </citation>
    <scope>NUCLEOTIDE SEQUENCE [LARGE SCALE GENOMIC DNA]</scope>
    <source>
        <strain evidence="1 3">ATCC 700618</strain>
    </source>
</reference>
<evidence type="ECO:0000313" key="3">
    <source>
        <dbReference type="Proteomes" id="UP000295518"/>
    </source>
</evidence>
<accession>A0A4V3C2R1</accession>
<feature type="non-terminal residue" evidence="1">
    <location>
        <position position="1"/>
    </location>
</feature>
<dbReference type="RefSeq" id="WP_166623193.1">
    <property type="nucleotide sequence ID" value="NZ_SNWN01000013.1"/>
</dbReference>
<comment type="caution">
    <text evidence="1">The sequence shown here is derived from an EMBL/GenBank/DDBJ whole genome shotgun (WGS) entry which is preliminary data.</text>
</comment>
<proteinExistence type="predicted"/>